<evidence type="ECO:0000313" key="2">
    <source>
        <dbReference type="EMBL" id="WXA94085.1"/>
    </source>
</evidence>
<keyword evidence="1" id="KW-1133">Transmembrane helix</keyword>
<sequence>MSAPLTKTQIWGAPIALGVLSLVGLLAALLADGIGDAASWVALGVPVVVSIWYWGRRS</sequence>
<dbReference type="EMBL" id="CP089982">
    <property type="protein sequence ID" value="WXA94085.1"/>
    <property type="molecule type" value="Genomic_DNA"/>
</dbReference>
<protein>
    <submittedName>
        <fullName evidence="2">Uncharacterized protein</fullName>
    </submittedName>
</protein>
<organism evidence="2 3">
    <name type="scientific">Pendulispora brunnea</name>
    <dbReference type="NCBI Taxonomy" id="2905690"/>
    <lineage>
        <taxon>Bacteria</taxon>
        <taxon>Pseudomonadati</taxon>
        <taxon>Myxococcota</taxon>
        <taxon>Myxococcia</taxon>
        <taxon>Myxococcales</taxon>
        <taxon>Sorangiineae</taxon>
        <taxon>Pendulisporaceae</taxon>
        <taxon>Pendulispora</taxon>
    </lineage>
</organism>
<feature type="transmembrane region" description="Helical" evidence="1">
    <location>
        <begin position="37"/>
        <end position="55"/>
    </location>
</feature>
<gene>
    <name evidence="2" type="ORF">LZC95_47505</name>
</gene>
<evidence type="ECO:0000313" key="3">
    <source>
        <dbReference type="Proteomes" id="UP001379533"/>
    </source>
</evidence>
<keyword evidence="1" id="KW-0812">Transmembrane</keyword>
<keyword evidence="3" id="KW-1185">Reference proteome</keyword>
<keyword evidence="1" id="KW-0472">Membrane</keyword>
<dbReference type="RefSeq" id="WP_394844688.1">
    <property type="nucleotide sequence ID" value="NZ_CP089982.1"/>
</dbReference>
<name>A0ABZ2KAF4_9BACT</name>
<evidence type="ECO:0000256" key="1">
    <source>
        <dbReference type="SAM" id="Phobius"/>
    </source>
</evidence>
<dbReference type="Proteomes" id="UP001379533">
    <property type="component" value="Chromosome"/>
</dbReference>
<accession>A0ABZ2KAF4</accession>
<proteinExistence type="predicted"/>
<reference evidence="2 3" key="1">
    <citation type="submission" date="2021-12" db="EMBL/GenBank/DDBJ databases">
        <title>Discovery of the Pendulisporaceae a myxobacterial family with distinct sporulation behavior and unique specialized metabolism.</title>
        <authorList>
            <person name="Garcia R."/>
            <person name="Popoff A."/>
            <person name="Bader C.D."/>
            <person name="Loehr J."/>
            <person name="Walesch S."/>
            <person name="Walt C."/>
            <person name="Boldt J."/>
            <person name="Bunk B."/>
            <person name="Haeckl F.J.F.P.J."/>
            <person name="Gunesch A.P."/>
            <person name="Birkelbach J."/>
            <person name="Nuebel U."/>
            <person name="Pietschmann T."/>
            <person name="Bach T."/>
            <person name="Mueller R."/>
        </authorList>
    </citation>
    <scope>NUCLEOTIDE SEQUENCE [LARGE SCALE GENOMIC DNA]</scope>
    <source>
        <strain evidence="2 3">MSr12523</strain>
    </source>
</reference>
<feature type="transmembrane region" description="Helical" evidence="1">
    <location>
        <begin position="12"/>
        <end position="31"/>
    </location>
</feature>